<dbReference type="EMBL" id="CP017560">
    <property type="protein sequence ID" value="AOV07078.1"/>
    <property type="molecule type" value="Genomic_DNA"/>
</dbReference>
<accession>A0A1D8JEG4</accession>
<keyword evidence="2" id="KW-1185">Reference proteome</keyword>
<organism evidence="1 2">
    <name type="scientific">Sporosarcina ureilytica</name>
    <dbReference type="NCBI Taxonomy" id="298596"/>
    <lineage>
        <taxon>Bacteria</taxon>
        <taxon>Bacillati</taxon>
        <taxon>Bacillota</taxon>
        <taxon>Bacilli</taxon>
        <taxon>Bacillales</taxon>
        <taxon>Caryophanaceae</taxon>
        <taxon>Sporosarcina</taxon>
    </lineage>
</organism>
<dbReference type="RefSeq" id="WP_075527204.1">
    <property type="nucleotide sequence ID" value="NZ_CP017560.1"/>
</dbReference>
<evidence type="ECO:0000313" key="1">
    <source>
        <dbReference type="EMBL" id="AOV07078.1"/>
    </source>
</evidence>
<protein>
    <recommendedName>
        <fullName evidence="3">DUF3006 domain-containing protein</fullName>
    </recommendedName>
</protein>
<sequence length="87" mass="9867">MYSAYFDRMTSNKQAVLLVESIQKEYILPASSLPSGSKPGSWFHVTVQNDAITSIKIDGAKMNAMKDDIQSRLGRLQSNQKSRFKRR</sequence>
<dbReference type="InterPro" id="IPR021377">
    <property type="entry name" value="DUF3006"/>
</dbReference>
<dbReference type="KEGG" id="surl:BI350_05640"/>
<dbReference type="Pfam" id="PF11213">
    <property type="entry name" value="DUF3006"/>
    <property type="match status" value="1"/>
</dbReference>
<evidence type="ECO:0008006" key="3">
    <source>
        <dbReference type="Google" id="ProtNLM"/>
    </source>
</evidence>
<dbReference type="Proteomes" id="UP000185746">
    <property type="component" value="Chromosome"/>
</dbReference>
<proteinExistence type="predicted"/>
<gene>
    <name evidence="1" type="ORF">BI350_05640</name>
</gene>
<reference evidence="1 2" key="1">
    <citation type="submission" date="2016-09" db="EMBL/GenBank/DDBJ databases">
        <title>Complete genome sequence of the Lysinibacillus sphaericus LMG 22257, a specie of Bacillus with ureolytic activity that can effectively biodeposit calcium carbonate.</title>
        <authorList>
            <person name="Yan W."/>
        </authorList>
    </citation>
    <scope>NUCLEOTIDE SEQUENCE [LARGE SCALE GENOMIC DNA]</scope>
    <source>
        <strain evidence="1 2">LMG 22257</strain>
    </source>
</reference>
<name>A0A1D8JEG4_9BACL</name>
<evidence type="ECO:0000313" key="2">
    <source>
        <dbReference type="Proteomes" id="UP000185746"/>
    </source>
</evidence>
<dbReference type="AlphaFoldDB" id="A0A1D8JEG4"/>